<keyword evidence="3" id="KW-1185">Reference proteome</keyword>
<dbReference type="EMBL" id="KZ613958">
    <property type="protein sequence ID" value="PMD32557.1"/>
    <property type="molecule type" value="Genomic_DNA"/>
</dbReference>
<dbReference type="Proteomes" id="UP000235786">
    <property type="component" value="Unassembled WGS sequence"/>
</dbReference>
<dbReference type="OrthoDB" id="3800738at2759"/>
<sequence length="286" mass="33166">MQHSSASERAFSIPEVLEAILLNCQPRYLLVDAQRVNRTWHSTVRCSPALQRSLFFEICPRNDNREPEFNPLVSAAFPPFFKHNPDVEDDAKWTQESLSRMDWNSSLLKRDAYSRKEASWRQMLVLQPPIMEVDIFKSWSSMTGMGKIRGRIMIPDGLKMGLLYDLVEEEVHAGTTFQSTDFDLRWNLPTPGDRTSRHASPSTIVPNDAKDDKGSVAIIFARLESWINIEREDYEPPDLTSLETEEEKREAREKAFMSNARPHMVSKARAPIDIEWGEEKNIRRWR</sequence>
<gene>
    <name evidence="2" type="ORF">L207DRAFT_518480</name>
</gene>
<evidence type="ECO:0000313" key="2">
    <source>
        <dbReference type="EMBL" id="PMD32557.1"/>
    </source>
</evidence>
<dbReference type="SUPFAM" id="SSF81383">
    <property type="entry name" value="F-box domain"/>
    <property type="match status" value="1"/>
</dbReference>
<dbReference type="InterPro" id="IPR036047">
    <property type="entry name" value="F-box-like_dom_sf"/>
</dbReference>
<feature type="compositionally biased region" description="Basic and acidic residues" evidence="1">
    <location>
        <begin position="246"/>
        <end position="255"/>
    </location>
</feature>
<feature type="region of interest" description="Disordered" evidence="1">
    <location>
        <begin position="237"/>
        <end position="263"/>
    </location>
</feature>
<accession>A0A2J6R213</accession>
<reference evidence="2 3" key="1">
    <citation type="submission" date="2016-04" db="EMBL/GenBank/DDBJ databases">
        <title>A degradative enzymes factory behind the ericoid mycorrhizal symbiosis.</title>
        <authorList>
            <consortium name="DOE Joint Genome Institute"/>
            <person name="Martino E."/>
            <person name="Morin E."/>
            <person name="Grelet G."/>
            <person name="Kuo A."/>
            <person name="Kohler A."/>
            <person name="Daghino S."/>
            <person name="Barry K."/>
            <person name="Choi C."/>
            <person name="Cichocki N."/>
            <person name="Clum A."/>
            <person name="Copeland A."/>
            <person name="Hainaut M."/>
            <person name="Haridas S."/>
            <person name="Labutti K."/>
            <person name="Lindquist E."/>
            <person name="Lipzen A."/>
            <person name="Khouja H.-R."/>
            <person name="Murat C."/>
            <person name="Ohm R."/>
            <person name="Olson A."/>
            <person name="Spatafora J."/>
            <person name="Veneault-Fourrey C."/>
            <person name="Henrissat B."/>
            <person name="Grigoriev I."/>
            <person name="Martin F."/>
            <person name="Perotto S."/>
        </authorList>
    </citation>
    <scope>NUCLEOTIDE SEQUENCE [LARGE SCALE GENOMIC DNA]</scope>
    <source>
        <strain evidence="2 3">F</strain>
    </source>
</reference>
<evidence type="ECO:0000256" key="1">
    <source>
        <dbReference type="SAM" id="MobiDB-lite"/>
    </source>
</evidence>
<dbReference type="STRING" id="1149755.A0A2J6R213"/>
<name>A0A2J6R213_HYAVF</name>
<proteinExistence type="predicted"/>
<evidence type="ECO:0008006" key="4">
    <source>
        <dbReference type="Google" id="ProtNLM"/>
    </source>
</evidence>
<protein>
    <recommendedName>
        <fullName evidence="4">F-box domain-containing protein</fullName>
    </recommendedName>
</protein>
<dbReference type="AlphaFoldDB" id="A0A2J6R213"/>
<evidence type="ECO:0000313" key="3">
    <source>
        <dbReference type="Proteomes" id="UP000235786"/>
    </source>
</evidence>
<organism evidence="2 3">
    <name type="scientific">Hyaloscypha variabilis (strain UAMH 11265 / GT02V1 / F)</name>
    <name type="common">Meliniomyces variabilis</name>
    <dbReference type="NCBI Taxonomy" id="1149755"/>
    <lineage>
        <taxon>Eukaryota</taxon>
        <taxon>Fungi</taxon>
        <taxon>Dikarya</taxon>
        <taxon>Ascomycota</taxon>
        <taxon>Pezizomycotina</taxon>
        <taxon>Leotiomycetes</taxon>
        <taxon>Helotiales</taxon>
        <taxon>Hyaloscyphaceae</taxon>
        <taxon>Hyaloscypha</taxon>
        <taxon>Hyaloscypha variabilis</taxon>
    </lineage>
</organism>